<comment type="caution">
    <text evidence="2">The sequence shown here is derived from an EMBL/GenBank/DDBJ whole genome shotgun (WGS) entry which is preliminary data.</text>
</comment>
<protein>
    <submittedName>
        <fullName evidence="2">Uncharacterized protein</fullName>
    </submittedName>
</protein>
<dbReference type="EMBL" id="SJXE01000022">
    <property type="protein sequence ID" value="TCI01105.1"/>
    <property type="molecule type" value="Genomic_DNA"/>
</dbReference>
<evidence type="ECO:0000313" key="2">
    <source>
        <dbReference type="EMBL" id="TCI01105.1"/>
    </source>
</evidence>
<gene>
    <name evidence="2" type="ORF">EZV61_19225</name>
</gene>
<evidence type="ECO:0000256" key="1">
    <source>
        <dbReference type="SAM" id="MobiDB-lite"/>
    </source>
</evidence>
<dbReference type="RefSeq" id="WP_131417643.1">
    <property type="nucleotide sequence ID" value="NZ_SJXE01000022.1"/>
</dbReference>
<feature type="compositionally biased region" description="Basic and acidic residues" evidence="1">
    <location>
        <begin position="88"/>
        <end position="100"/>
    </location>
</feature>
<organism evidence="2 3">
    <name type="scientific">Corallincola luteus</name>
    <dbReference type="NCBI Taxonomy" id="1775177"/>
    <lineage>
        <taxon>Bacteria</taxon>
        <taxon>Pseudomonadati</taxon>
        <taxon>Pseudomonadota</taxon>
        <taxon>Gammaproteobacteria</taxon>
        <taxon>Alteromonadales</taxon>
        <taxon>Psychromonadaceae</taxon>
        <taxon>Corallincola</taxon>
    </lineage>
</organism>
<proteinExistence type="predicted"/>
<dbReference type="Proteomes" id="UP000292554">
    <property type="component" value="Unassembled WGS sequence"/>
</dbReference>
<reference evidence="2 3" key="1">
    <citation type="submission" date="2019-02" db="EMBL/GenBank/DDBJ databases">
        <title>Corallincola luteus sp. nov., a marine bacterium isolated from surface sediment of Bohai Sea in China.</title>
        <authorList>
            <person name="Ren Q."/>
        </authorList>
    </citation>
    <scope>NUCLEOTIDE SEQUENCE [LARGE SCALE GENOMIC DNA]</scope>
    <source>
        <strain evidence="2 3">DASS28</strain>
    </source>
</reference>
<sequence>MRFLSFWQSIGLPPDEDPSIEHLDDELITVPSMSLSVKEIIARATRGTIDLESLVRPSVDTDDDIDDDTFDDVDDMVDVQRIKRDSYEEIRRSLQRDRNDSGGAESGLSEHEDPGEVTGDAGSEQ</sequence>
<feature type="region of interest" description="Disordered" evidence="1">
    <location>
        <begin position="88"/>
        <end position="125"/>
    </location>
</feature>
<name>A0ABY2AGY3_9GAMM</name>
<accession>A0ABY2AGY3</accession>
<evidence type="ECO:0000313" key="3">
    <source>
        <dbReference type="Proteomes" id="UP000292554"/>
    </source>
</evidence>
<keyword evidence="3" id="KW-1185">Reference proteome</keyword>